<protein>
    <submittedName>
        <fullName evidence="7">Sodium channel protein para-like protein</fullName>
    </submittedName>
</protein>
<dbReference type="GO" id="GO:0005248">
    <property type="term" value="F:voltage-gated sodium channel activity"/>
    <property type="evidence" value="ECO:0007669"/>
    <property type="project" value="TreeGrafter"/>
</dbReference>
<evidence type="ECO:0000256" key="2">
    <source>
        <dbReference type="ARBA" id="ARBA00022692"/>
    </source>
</evidence>
<feature type="transmembrane region" description="Helical" evidence="5">
    <location>
        <begin position="332"/>
        <end position="354"/>
    </location>
</feature>
<feature type="transmembrane region" description="Helical" evidence="5">
    <location>
        <begin position="796"/>
        <end position="818"/>
    </location>
</feature>
<reference evidence="7 8" key="1">
    <citation type="journal article" date="2018" name="Gigascience">
        <title>Genomes of trombidid mites reveal novel predicted allergens and laterally-transferred genes associated with secondary metabolism.</title>
        <authorList>
            <person name="Dong X."/>
            <person name="Chaisiri K."/>
            <person name="Xia D."/>
            <person name="Armstrong S.D."/>
            <person name="Fang Y."/>
            <person name="Donnelly M.J."/>
            <person name="Kadowaki T."/>
            <person name="McGarry J.W."/>
            <person name="Darby A.C."/>
            <person name="Makepeace B.L."/>
        </authorList>
    </citation>
    <scope>NUCLEOTIDE SEQUENCE [LARGE SCALE GENOMIC DNA]</scope>
    <source>
        <strain evidence="7">UoL-WK</strain>
    </source>
</reference>
<feature type="transmembrane region" description="Helical" evidence="5">
    <location>
        <begin position="862"/>
        <end position="881"/>
    </location>
</feature>
<feature type="domain" description="Ion transport" evidence="6">
    <location>
        <begin position="91"/>
        <end position="364"/>
    </location>
</feature>
<feature type="transmembrane region" description="Helical" evidence="5">
    <location>
        <begin position="567"/>
        <end position="586"/>
    </location>
</feature>
<feature type="transmembrane region" description="Helical" evidence="5">
    <location>
        <begin position="90"/>
        <end position="109"/>
    </location>
</feature>
<dbReference type="InterPro" id="IPR027359">
    <property type="entry name" value="Volt_channel_dom_sf"/>
</dbReference>
<feature type="transmembrane region" description="Helical" evidence="5">
    <location>
        <begin position="115"/>
        <end position="134"/>
    </location>
</feature>
<dbReference type="GO" id="GO:0001518">
    <property type="term" value="C:voltage-gated sodium channel complex"/>
    <property type="evidence" value="ECO:0007669"/>
    <property type="project" value="TreeGrafter"/>
</dbReference>
<feature type="domain" description="Ion transport" evidence="6">
    <location>
        <begin position="799"/>
        <end position="978"/>
    </location>
</feature>
<dbReference type="Gene3D" id="1.10.287.70">
    <property type="match status" value="3"/>
</dbReference>
<evidence type="ECO:0000256" key="4">
    <source>
        <dbReference type="ARBA" id="ARBA00023136"/>
    </source>
</evidence>
<dbReference type="InterPro" id="IPR043203">
    <property type="entry name" value="VGCC_Ca_Na"/>
</dbReference>
<comment type="caution">
    <text evidence="7">The sequence shown here is derived from an EMBL/GenBank/DDBJ whole genome shotgun (WGS) entry which is preliminary data.</text>
</comment>
<gene>
    <name evidence="7" type="ORF">B4U79_05558</name>
</gene>
<keyword evidence="3 5" id="KW-1133">Transmembrane helix</keyword>
<feature type="transmembrane region" description="Helical" evidence="5">
    <location>
        <begin position="945"/>
        <end position="969"/>
    </location>
</feature>
<keyword evidence="2 5" id="KW-0812">Transmembrane</keyword>
<evidence type="ECO:0000256" key="3">
    <source>
        <dbReference type="ARBA" id="ARBA00022989"/>
    </source>
</evidence>
<keyword evidence="7" id="KW-0407">Ion channel</keyword>
<evidence type="ECO:0000313" key="8">
    <source>
        <dbReference type="Proteomes" id="UP000285301"/>
    </source>
</evidence>
<feature type="transmembrane region" description="Helical" evidence="5">
    <location>
        <begin position="839"/>
        <end position="856"/>
    </location>
</feature>
<dbReference type="Gene3D" id="1.20.120.350">
    <property type="entry name" value="Voltage-gated potassium channels. Chain C"/>
    <property type="match status" value="3"/>
</dbReference>
<keyword evidence="8" id="KW-1185">Reference proteome</keyword>
<feature type="transmembrane region" description="Helical" evidence="5">
    <location>
        <begin position="211"/>
        <end position="230"/>
    </location>
</feature>
<feature type="transmembrane region" description="Helical" evidence="5">
    <location>
        <begin position="893"/>
        <end position="914"/>
    </location>
</feature>
<dbReference type="EMBL" id="NCKU01000351">
    <property type="protein sequence ID" value="RWS15856.1"/>
    <property type="molecule type" value="Genomic_DNA"/>
</dbReference>
<keyword evidence="7" id="KW-0406">Ion transport</keyword>
<dbReference type="InterPro" id="IPR005821">
    <property type="entry name" value="Ion_trans_dom"/>
</dbReference>
<evidence type="ECO:0000256" key="5">
    <source>
        <dbReference type="SAM" id="Phobius"/>
    </source>
</evidence>
<feature type="transmembrane region" description="Helical" evidence="5">
    <location>
        <begin position="394"/>
        <end position="413"/>
    </location>
</feature>
<evidence type="ECO:0000313" key="7">
    <source>
        <dbReference type="EMBL" id="RWS15856.1"/>
    </source>
</evidence>
<dbReference type="PANTHER" id="PTHR10037:SF288">
    <property type="entry name" value="SODIUM CHANNEL PROTEIN PARA"/>
    <property type="match status" value="1"/>
</dbReference>
<feature type="transmembrane region" description="Helical" evidence="5">
    <location>
        <begin position="459"/>
        <end position="476"/>
    </location>
</feature>
<dbReference type="OrthoDB" id="2984333at2759"/>
<dbReference type="AlphaFoldDB" id="A0A3S3QYB1"/>
<feature type="transmembrane region" description="Helical" evidence="5">
    <location>
        <begin position="420"/>
        <end position="447"/>
    </location>
</feature>
<feature type="transmembrane region" description="Helical" evidence="5">
    <location>
        <begin position="537"/>
        <end position="555"/>
    </location>
</feature>
<keyword evidence="4 5" id="KW-0472">Membrane</keyword>
<dbReference type="Gene3D" id="1.10.238.10">
    <property type="entry name" value="EF-hand"/>
    <property type="match status" value="1"/>
</dbReference>
<sequence length="1061" mass="122386">EEIENCVPQPNYLFSDGKLLPIGLRRKCPSSLICKQLEEIDPYYAKSSIPTFVVIDQNYEIHRYSATKSLFIFSPTNMLRKFAINVESSLWFRYLVHITIIMFLIGVTYPTSSSAFFHGLKIFILMFWLIELLVHLIARGLIMSPFSFLRDLLNLFDLIATVDLFLFVIFANTFSIAPIRGFRLLRGPLRNGIRLLEPTISRVLKKLRSTIVLFVCVIFITSLFALQAFMGNLRNICAKRAPLSFSNIQWFLWYSNRMNWISEQRCSNYSFGLSCHGEESICMVDFGENPDNGYTNFDTLGWSMISTIRIMTLDYWESVYNDLLAVSGLRSLFFFIPVIYFVAFFFVAIIAAVVCKSFSLVYEEDLKNKTNSSETSQNAREKLTRIITNPYVELSFKFCIVLNVIALTIIHNLSSQVIDIILEIVTDCFNIIFICEVCVKMFCLTPANYFKENGNKLDFIILCVTFGFFIADGYMLNPFKLGSFRKEAEVVLVSDAERNETEEENEDNTNIMQTQFTINMDNDKTSKMSVFVRSTHFNYAILFVIIVSCILLILEDANLSSKPTLQQILYIADKAILLLFVFEMVFKWMGFGLKTYFSSPLNCLDFIIVLLWLINTFIKFTAHASISLFSVCRVLRIFRLLEIIYEEKETKLILNTFRRSIMGAVNVIFVILFSWYVFAMIGVYLFSSAFEHCEDFSGAVVNFTLARNKEICMQNNFTWVNPQINFDNIFNAYLALLEIATSEGHKQKIESSETVLASDVYSNAMRKIRQMKPARAIPPPQIYILQNLYNFVRSELYEAIIVSFIIVNIDLMVVHHFLNPALFRVFRVFKFAQTWISNKYFMGINTLTFIWAKSFPLLIRTYFLLSLVIVVYAVFGMHMFMHVELQNGLNEICNFRTFINAILLLFPMSTTAGWDQVLAALMDQTKCETTFDKDDPGNCGNKAAAIIYVLSYIVLCSFVIINIGIAVIFDSYNQVKEEVKKGLTDKTIRMFLTKWQYFDPNASQFINSVRLIDFLDSLEEPLHVSSEEAASLNIPLSDDDMYSYINVFDSLVKRLQTKNRE</sequence>
<dbReference type="Proteomes" id="UP000285301">
    <property type="component" value="Unassembled WGS sequence"/>
</dbReference>
<proteinExistence type="predicted"/>
<feature type="transmembrane region" description="Helical" evidence="5">
    <location>
        <begin position="155"/>
        <end position="179"/>
    </location>
</feature>
<accession>A0A3S3QYB1</accession>
<keyword evidence="7" id="KW-0813">Transport</keyword>
<dbReference type="Pfam" id="PF00520">
    <property type="entry name" value="Ion_trans"/>
    <property type="match status" value="4"/>
</dbReference>
<feature type="domain" description="Ion transport" evidence="6">
    <location>
        <begin position="536"/>
        <end position="745"/>
    </location>
</feature>
<feature type="transmembrane region" description="Helical" evidence="5">
    <location>
        <begin position="661"/>
        <end position="686"/>
    </location>
</feature>
<evidence type="ECO:0000256" key="1">
    <source>
        <dbReference type="ARBA" id="ARBA00004141"/>
    </source>
</evidence>
<feature type="domain" description="Ion transport" evidence="6">
    <location>
        <begin position="390"/>
        <end position="471"/>
    </location>
</feature>
<organism evidence="7 8">
    <name type="scientific">Dinothrombium tinctorium</name>
    <dbReference type="NCBI Taxonomy" id="1965070"/>
    <lineage>
        <taxon>Eukaryota</taxon>
        <taxon>Metazoa</taxon>
        <taxon>Ecdysozoa</taxon>
        <taxon>Arthropoda</taxon>
        <taxon>Chelicerata</taxon>
        <taxon>Arachnida</taxon>
        <taxon>Acari</taxon>
        <taxon>Acariformes</taxon>
        <taxon>Trombidiformes</taxon>
        <taxon>Prostigmata</taxon>
        <taxon>Anystina</taxon>
        <taxon>Parasitengona</taxon>
        <taxon>Trombidioidea</taxon>
        <taxon>Trombidiidae</taxon>
        <taxon>Dinothrombium</taxon>
    </lineage>
</organism>
<name>A0A3S3QYB1_9ACAR</name>
<dbReference type="SUPFAM" id="SSF81324">
    <property type="entry name" value="Voltage-gated potassium channels"/>
    <property type="match status" value="4"/>
</dbReference>
<dbReference type="PANTHER" id="PTHR10037">
    <property type="entry name" value="VOLTAGE-GATED CATION CHANNEL CALCIUM AND SODIUM"/>
    <property type="match status" value="1"/>
</dbReference>
<dbReference type="STRING" id="1965070.A0A3S3QYB1"/>
<feature type="non-terminal residue" evidence="7">
    <location>
        <position position="1"/>
    </location>
</feature>
<comment type="subcellular location">
    <subcellularLocation>
        <location evidence="1">Membrane</location>
        <topology evidence="1">Multi-pass membrane protein</topology>
    </subcellularLocation>
</comment>
<evidence type="ECO:0000259" key="6">
    <source>
        <dbReference type="Pfam" id="PF00520"/>
    </source>
</evidence>